<evidence type="ECO:0000313" key="2">
    <source>
        <dbReference type="EMBL" id="CAD9637017.1"/>
    </source>
</evidence>
<dbReference type="AlphaFoldDB" id="A0A7S2QA70"/>
<accession>A0A7S2QA70</accession>
<reference evidence="2" key="1">
    <citation type="submission" date="2021-01" db="EMBL/GenBank/DDBJ databases">
        <authorList>
            <person name="Corre E."/>
            <person name="Pelletier E."/>
            <person name="Niang G."/>
            <person name="Scheremetjew M."/>
            <person name="Finn R."/>
            <person name="Kale V."/>
            <person name="Holt S."/>
            <person name="Cochrane G."/>
            <person name="Meng A."/>
            <person name="Brown T."/>
            <person name="Cohen L."/>
        </authorList>
    </citation>
    <scope>NUCLEOTIDE SEQUENCE</scope>
    <source>
        <strain evidence="2">RCC3387</strain>
    </source>
</reference>
<name>A0A7S2QA70_9DINO</name>
<organism evidence="2">
    <name type="scientific">Zooxanthella nutricula</name>
    <dbReference type="NCBI Taxonomy" id="1333877"/>
    <lineage>
        <taxon>Eukaryota</taxon>
        <taxon>Sar</taxon>
        <taxon>Alveolata</taxon>
        <taxon>Dinophyceae</taxon>
        <taxon>Peridiniales</taxon>
        <taxon>Peridiniales incertae sedis</taxon>
        <taxon>Zooxanthella</taxon>
    </lineage>
</organism>
<dbReference type="SUPFAM" id="SSF50156">
    <property type="entry name" value="PDZ domain-like"/>
    <property type="match status" value="1"/>
</dbReference>
<sequence length="169" mass="18322">MGNACCSNEDRGEKVQQSTLVPAPEPAAPQVEAPRKVQQYEPRSLAQAPQVLAAAPAPAMAPTPAPVLAPVQVPATARLPKKGPEELQVEFMTPEGCKTVTLRHRPLGIDFNKTNPIKMKRVQAGSEGDLVGIQEGWQVVGINGEDVAVQDFDYTYALLRKMSERLPMR</sequence>
<dbReference type="Gene3D" id="2.30.42.10">
    <property type="match status" value="1"/>
</dbReference>
<evidence type="ECO:0008006" key="3">
    <source>
        <dbReference type="Google" id="ProtNLM"/>
    </source>
</evidence>
<protein>
    <recommendedName>
        <fullName evidence="3">PDZ domain-containing protein</fullName>
    </recommendedName>
</protein>
<gene>
    <name evidence="2" type="ORF">BRAN1462_LOCUS54839</name>
</gene>
<dbReference type="EMBL" id="HBGW01086537">
    <property type="protein sequence ID" value="CAD9637017.1"/>
    <property type="molecule type" value="Transcribed_RNA"/>
</dbReference>
<evidence type="ECO:0000256" key="1">
    <source>
        <dbReference type="SAM" id="MobiDB-lite"/>
    </source>
</evidence>
<feature type="region of interest" description="Disordered" evidence="1">
    <location>
        <begin position="1"/>
        <end position="43"/>
    </location>
</feature>
<proteinExistence type="predicted"/>
<dbReference type="InterPro" id="IPR036034">
    <property type="entry name" value="PDZ_sf"/>
</dbReference>